<evidence type="ECO:0000256" key="1">
    <source>
        <dbReference type="SAM" id="Phobius"/>
    </source>
</evidence>
<dbReference type="Proteomes" id="UP001497516">
    <property type="component" value="Chromosome 4"/>
</dbReference>
<feature type="transmembrane region" description="Helical" evidence="1">
    <location>
        <begin position="21"/>
        <end position="43"/>
    </location>
</feature>
<name>A0AAV2E3N0_9ROSI</name>
<proteinExistence type="predicted"/>
<dbReference type="EMBL" id="OZ034817">
    <property type="protein sequence ID" value="CAL1380551.1"/>
    <property type="molecule type" value="Genomic_DNA"/>
</dbReference>
<organism evidence="2 3">
    <name type="scientific">Linum trigynum</name>
    <dbReference type="NCBI Taxonomy" id="586398"/>
    <lineage>
        <taxon>Eukaryota</taxon>
        <taxon>Viridiplantae</taxon>
        <taxon>Streptophyta</taxon>
        <taxon>Embryophyta</taxon>
        <taxon>Tracheophyta</taxon>
        <taxon>Spermatophyta</taxon>
        <taxon>Magnoliopsida</taxon>
        <taxon>eudicotyledons</taxon>
        <taxon>Gunneridae</taxon>
        <taxon>Pentapetalae</taxon>
        <taxon>rosids</taxon>
        <taxon>fabids</taxon>
        <taxon>Malpighiales</taxon>
        <taxon>Linaceae</taxon>
        <taxon>Linum</taxon>
    </lineage>
</organism>
<gene>
    <name evidence="2" type="ORF">LTRI10_LOCUS21988</name>
</gene>
<accession>A0AAV2E3N0</accession>
<dbReference type="AlphaFoldDB" id="A0AAV2E3N0"/>
<reference evidence="2 3" key="1">
    <citation type="submission" date="2024-04" db="EMBL/GenBank/DDBJ databases">
        <authorList>
            <person name="Fracassetti M."/>
        </authorList>
    </citation>
    <scope>NUCLEOTIDE SEQUENCE [LARGE SCALE GENOMIC DNA]</scope>
</reference>
<keyword evidence="3" id="KW-1185">Reference proteome</keyword>
<protein>
    <submittedName>
        <fullName evidence="2">Uncharacterized protein</fullName>
    </submittedName>
</protein>
<feature type="transmembrane region" description="Helical" evidence="1">
    <location>
        <begin position="49"/>
        <end position="72"/>
    </location>
</feature>
<keyword evidence="1" id="KW-0812">Transmembrane</keyword>
<keyword evidence="1" id="KW-1133">Transmembrane helix</keyword>
<evidence type="ECO:0000313" key="3">
    <source>
        <dbReference type="Proteomes" id="UP001497516"/>
    </source>
</evidence>
<sequence length="101" mass="11637">MKKTPAAGRRLRHSAPPSFGACIDVITQFFPLIFLLSLVYAYFIFMNQFMSAFFLYVFHVAACFLVICISAARRLLSGRPVFFNFSTVRKEWRVGAPVRYK</sequence>
<evidence type="ECO:0000313" key="2">
    <source>
        <dbReference type="EMBL" id="CAL1380551.1"/>
    </source>
</evidence>
<keyword evidence="1" id="KW-0472">Membrane</keyword>